<dbReference type="GO" id="GO:0004364">
    <property type="term" value="F:glutathione transferase activity"/>
    <property type="evidence" value="ECO:0007669"/>
    <property type="project" value="TreeGrafter"/>
</dbReference>
<dbReference type="SFLD" id="SFLDS00019">
    <property type="entry name" value="Glutathione_Transferase_(cytos"/>
    <property type="match status" value="1"/>
</dbReference>
<dbReference type="PANTHER" id="PTHR11571:SF150">
    <property type="entry name" value="GLUTATHIONE S-TRANSFERASE"/>
    <property type="match status" value="1"/>
</dbReference>
<dbReference type="Proteomes" id="UP001212841">
    <property type="component" value="Unassembled WGS sequence"/>
</dbReference>
<evidence type="ECO:0000259" key="1">
    <source>
        <dbReference type="PROSITE" id="PS50404"/>
    </source>
</evidence>
<dbReference type="PANTHER" id="PTHR11571">
    <property type="entry name" value="GLUTATHIONE S-TRANSFERASE"/>
    <property type="match status" value="1"/>
</dbReference>
<keyword evidence="4" id="KW-1185">Reference proteome</keyword>
<feature type="domain" description="GST N-terminal" evidence="1">
    <location>
        <begin position="2"/>
        <end position="83"/>
    </location>
</feature>
<gene>
    <name evidence="3" type="ORF">HK097_009682</name>
</gene>
<reference evidence="3" key="1">
    <citation type="submission" date="2020-05" db="EMBL/GenBank/DDBJ databases">
        <title>Phylogenomic resolution of chytrid fungi.</title>
        <authorList>
            <person name="Stajich J.E."/>
            <person name="Amses K."/>
            <person name="Simmons R."/>
            <person name="Seto K."/>
            <person name="Myers J."/>
            <person name="Bonds A."/>
            <person name="Quandt C.A."/>
            <person name="Barry K."/>
            <person name="Liu P."/>
            <person name="Grigoriev I."/>
            <person name="Longcore J.E."/>
            <person name="James T.Y."/>
        </authorList>
    </citation>
    <scope>NUCLEOTIDE SEQUENCE</scope>
    <source>
        <strain evidence="3">JEL0318</strain>
    </source>
</reference>
<evidence type="ECO:0000313" key="3">
    <source>
        <dbReference type="EMBL" id="KAJ3049316.1"/>
    </source>
</evidence>
<dbReference type="CDD" id="cd03039">
    <property type="entry name" value="GST_N_Sigma_like"/>
    <property type="match status" value="1"/>
</dbReference>
<dbReference type="Pfam" id="PF14497">
    <property type="entry name" value="GST_C_3"/>
    <property type="match status" value="1"/>
</dbReference>
<dbReference type="PROSITE" id="PS50404">
    <property type="entry name" value="GST_NTER"/>
    <property type="match status" value="1"/>
</dbReference>
<dbReference type="SUPFAM" id="SSF52833">
    <property type="entry name" value="Thioredoxin-like"/>
    <property type="match status" value="1"/>
</dbReference>
<dbReference type="SUPFAM" id="SSF47616">
    <property type="entry name" value="GST C-terminal domain-like"/>
    <property type="match status" value="1"/>
</dbReference>
<dbReference type="GO" id="GO:0006749">
    <property type="term" value="P:glutathione metabolic process"/>
    <property type="evidence" value="ECO:0007669"/>
    <property type="project" value="TreeGrafter"/>
</dbReference>
<dbReference type="InterPro" id="IPR050213">
    <property type="entry name" value="GST_superfamily"/>
</dbReference>
<comment type="caution">
    <text evidence="3">The sequence shown here is derived from an EMBL/GenBank/DDBJ whole genome shotgun (WGS) entry which is preliminary data.</text>
</comment>
<proteinExistence type="predicted"/>
<dbReference type="InterPro" id="IPR010987">
    <property type="entry name" value="Glutathione-S-Trfase_C-like"/>
</dbReference>
<dbReference type="InterPro" id="IPR036249">
    <property type="entry name" value="Thioredoxin-like_sf"/>
</dbReference>
<dbReference type="Pfam" id="PF02798">
    <property type="entry name" value="GST_N"/>
    <property type="match status" value="1"/>
</dbReference>
<organism evidence="3 4">
    <name type="scientific">Rhizophlyctis rosea</name>
    <dbReference type="NCBI Taxonomy" id="64517"/>
    <lineage>
        <taxon>Eukaryota</taxon>
        <taxon>Fungi</taxon>
        <taxon>Fungi incertae sedis</taxon>
        <taxon>Chytridiomycota</taxon>
        <taxon>Chytridiomycota incertae sedis</taxon>
        <taxon>Chytridiomycetes</taxon>
        <taxon>Rhizophlyctidales</taxon>
        <taxon>Rhizophlyctidaceae</taxon>
        <taxon>Rhizophlyctis</taxon>
    </lineage>
</organism>
<dbReference type="InterPro" id="IPR004045">
    <property type="entry name" value="Glutathione_S-Trfase_N"/>
</dbReference>
<dbReference type="SFLD" id="SFLDG01205">
    <property type="entry name" value="AMPS.1"/>
    <property type="match status" value="1"/>
</dbReference>
<dbReference type="InterPro" id="IPR040079">
    <property type="entry name" value="Glutathione_S-Trfase"/>
</dbReference>
<dbReference type="AlphaFoldDB" id="A0AAD5SA79"/>
<sequence>MSSYEVLYFPIRARAEPIRVLLALTGADWKNTHPQPDWPTLKPTTTYGQLPILTDRDANGKEFKLAQSASIVRYLAKKHGLAGKDPQEQAFLESVYDSYTDLFATWRAAFVVKSEQQEQLQNSFYAETLPTFYKHHQKLLQANGNNGHYAGNTITFADIFAYTTFHRFREQKADLFPAVLDAPELVKVEEAVTSEPRIAEYLKSDKRF</sequence>
<dbReference type="EMBL" id="JADGJD010000662">
    <property type="protein sequence ID" value="KAJ3049316.1"/>
    <property type="molecule type" value="Genomic_DNA"/>
</dbReference>
<dbReference type="SFLD" id="SFLDG00363">
    <property type="entry name" value="AMPS_(cytGST):_Alpha-__Mu-__Pi"/>
    <property type="match status" value="1"/>
</dbReference>
<dbReference type="Gene3D" id="1.20.1050.10">
    <property type="match status" value="1"/>
</dbReference>
<feature type="domain" description="GST C-terminal" evidence="2">
    <location>
        <begin position="85"/>
        <end position="208"/>
    </location>
</feature>
<accession>A0AAD5SA79</accession>
<dbReference type="PROSITE" id="PS50405">
    <property type="entry name" value="GST_CTER"/>
    <property type="match status" value="1"/>
</dbReference>
<dbReference type="InterPro" id="IPR036282">
    <property type="entry name" value="Glutathione-S-Trfase_C_sf"/>
</dbReference>
<dbReference type="InterPro" id="IPR004046">
    <property type="entry name" value="GST_C"/>
</dbReference>
<name>A0AAD5SA79_9FUNG</name>
<evidence type="ECO:0000259" key="2">
    <source>
        <dbReference type="PROSITE" id="PS50405"/>
    </source>
</evidence>
<dbReference type="Gene3D" id="3.40.30.10">
    <property type="entry name" value="Glutaredoxin"/>
    <property type="match status" value="1"/>
</dbReference>
<protein>
    <recommendedName>
        <fullName evidence="5">Glutathione S-transferase 6</fullName>
    </recommendedName>
</protein>
<evidence type="ECO:0008006" key="5">
    <source>
        <dbReference type="Google" id="ProtNLM"/>
    </source>
</evidence>
<evidence type="ECO:0000313" key="4">
    <source>
        <dbReference type="Proteomes" id="UP001212841"/>
    </source>
</evidence>